<dbReference type="OrthoDB" id="9799840at2"/>
<protein>
    <submittedName>
        <fullName evidence="2">RidA family protein</fullName>
    </submittedName>
</protein>
<dbReference type="PANTHER" id="PTHR11803">
    <property type="entry name" value="2-IMINOBUTANOATE/2-IMINOPROPANOATE DEAMINASE RIDA"/>
    <property type="match status" value="1"/>
</dbReference>
<reference evidence="2 3" key="1">
    <citation type="submission" date="2018-05" db="EMBL/GenBank/DDBJ databases">
        <title>Zavarzinia sp. HR-AS.</title>
        <authorList>
            <person name="Lee Y."/>
            <person name="Jeon C.O."/>
        </authorList>
    </citation>
    <scope>NUCLEOTIDE SEQUENCE [LARGE SCALE GENOMIC DNA]</scope>
    <source>
        <strain evidence="2 3">HR-AS</strain>
    </source>
</reference>
<dbReference type="RefSeq" id="WP_109903449.1">
    <property type="nucleotide sequence ID" value="NZ_QGLE01000002.1"/>
</dbReference>
<evidence type="ECO:0000256" key="1">
    <source>
        <dbReference type="ARBA" id="ARBA00010552"/>
    </source>
</evidence>
<dbReference type="SUPFAM" id="SSF55298">
    <property type="entry name" value="YjgF-like"/>
    <property type="match status" value="1"/>
</dbReference>
<dbReference type="GO" id="GO:0005829">
    <property type="term" value="C:cytosol"/>
    <property type="evidence" value="ECO:0007669"/>
    <property type="project" value="TreeGrafter"/>
</dbReference>
<organism evidence="2 3">
    <name type="scientific">Zavarzinia aquatilis</name>
    <dbReference type="NCBI Taxonomy" id="2211142"/>
    <lineage>
        <taxon>Bacteria</taxon>
        <taxon>Pseudomonadati</taxon>
        <taxon>Pseudomonadota</taxon>
        <taxon>Alphaproteobacteria</taxon>
        <taxon>Rhodospirillales</taxon>
        <taxon>Zavarziniaceae</taxon>
        <taxon>Zavarzinia</taxon>
    </lineage>
</organism>
<dbReference type="Proteomes" id="UP000245461">
    <property type="component" value="Unassembled WGS sequence"/>
</dbReference>
<proteinExistence type="inferred from homology"/>
<comment type="similarity">
    <text evidence="1">Belongs to the RutC family.</text>
</comment>
<gene>
    <name evidence="2" type="ORF">DKG74_05520</name>
</gene>
<evidence type="ECO:0000313" key="2">
    <source>
        <dbReference type="EMBL" id="PWR25220.1"/>
    </source>
</evidence>
<evidence type="ECO:0000313" key="3">
    <source>
        <dbReference type="Proteomes" id="UP000245461"/>
    </source>
</evidence>
<accession>A0A317EGK1</accession>
<dbReference type="Pfam" id="PF01042">
    <property type="entry name" value="Ribonuc_L-PSP"/>
    <property type="match status" value="1"/>
</dbReference>
<sequence>MPGLDFVNPASLPAPVGPYSHVVRIPPGFEQIHVSGQVGTASDGSLPPDIEGQAENCWRNLEAALAAAGMEVGDLVKTTVYLVDEGDLAAYGKVRARHLGAARPASTLIIAKALVRPDWKVEIEAVAARPPAP</sequence>
<dbReference type="PANTHER" id="PTHR11803:SF58">
    <property type="entry name" value="PROTEIN HMF1-RELATED"/>
    <property type="match status" value="1"/>
</dbReference>
<comment type="caution">
    <text evidence="2">The sequence shown here is derived from an EMBL/GenBank/DDBJ whole genome shotgun (WGS) entry which is preliminary data.</text>
</comment>
<keyword evidence="3" id="KW-1185">Reference proteome</keyword>
<name>A0A317EGK1_9PROT</name>
<dbReference type="GO" id="GO:0019239">
    <property type="term" value="F:deaminase activity"/>
    <property type="evidence" value="ECO:0007669"/>
    <property type="project" value="TreeGrafter"/>
</dbReference>
<dbReference type="AlphaFoldDB" id="A0A317EGK1"/>
<dbReference type="InterPro" id="IPR006175">
    <property type="entry name" value="YjgF/YER057c/UK114"/>
</dbReference>
<dbReference type="InterPro" id="IPR035959">
    <property type="entry name" value="RutC-like_sf"/>
</dbReference>
<dbReference type="Gene3D" id="3.30.1330.40">
    <property type="entry name" value="RutC-like"/>
    <property type="match status" value="1"/>
</dbReference>
<dbReference type="EMBL" id="QGLE01000002">
    <property type="protein sequence ID" value="PWR25220.1"/>
    <property type="molecule type" value="Genomic_DNA"/>
</dbReference>